<protein>
    <submittedName>
        <fullName evidence="10">Type II secretory pathway, component PulF</fullName>
    </submittedName>
</protein>
<dbReference type="Gene3D" id="1.20.81.30">
    <property type="entry name" value="Type II secretion system (T2SS), domain F"/>
    <property type="match status" value="2"/>
</dbReference>
<dbReference type="PANTHER" id="PTHR30012">
    <property type="entry name" value="GENERAL SECRETION PATHWAY PROTEIN"/>
    <property type="match status" value="1"/>
</dbReference>
<dbReference type="GO" id="GO:0015628">
    <property type="term" value="P:protein secretion by the type II secretion system"/>
    <property type="evidence" value="ECO:0007669"/>
    <property type="project" value="TreeGrafter"/>
</dbReference>
<dbReference type="PANTHER" id="PTHR30012:SF0">
    <property type="entry name" value="TYPE II SECRETION SYSTEM PROTEIN F-RELATED"/>
    <property type="match status" value="1"/>
</dbReference>
<dbReference type="InterPro" id="IPR018076">
    <property type="entry name" value="T2SS_GspF_dom"/>
</dbReference>
<evidence type="ECO:0000313" key="10">
    <source>
        <dbReference type="EMBL" id="EMG38071.1"/>
    </source>
</evidence>
<feature type="transmembrane region" description="Helical" evidence="8">
    <location>
        <begin position="171"/>
        <end position="193"/>
    </location>
</feature>
<dbReference type="Proteomes" id="UP000011922">
    <property type="component" value="Unassembled WGS sequence"/>
</dbReference>
<comment type="subcellular location">
    <subcellularLocation>
        <location evidence="1">Cell inner membrane</location>
        <topology evidence="1">Multi-pass membrane protein</topology>
    </subcellularLocation>
</comment>
<feature type="domain" description="Type II secretion system protein GspF" evidence="9">
    <location>
        <begin position="71"/>
        <end position="194"/>
    </location>
</feature>
<feature type="transmembrane region" description="Helical" evidence="8">
    <location>
        <begin position="224"/>
        <end position="243"/>
    </location>
</feature>
<evidence type="ECO:0000313" key="11">
    <source>
        <dbReference type="Proteomes" id="UP000011922"/>
    </source>
</evidence>
<evidence type="ECO:0000256" key="3">
    <source>
        <dbReference type="ARBA" id="ARBA00022475"/>
    </source>
</evidence>
<dbReference type="InterPro" id="IPR003004">
    <property type="entry name" value="GspF/PilC"/>
</dbReference>
<dbReference type="AlphaFoldDB" id="M5Q221"/>
<keyword evidence="6 8" id="KW-1133">Transmembrane helix</keyword>
<comment type="similarity">
    <text evidence="2">Belongs to the GSP F family.</text>
</comment>
<evidence type="ECO:0000256" key="4">
    <source>
        <dbReference type="ARBA" id="ARBA00022519"/>
    </source>
</evidence>
<keyword evidence="5 8" id="KW-0812">Transmembrane</keyword>
<keyword evidence="3" id="KW-1003">Cell membrane</keyword>
<organism evidence="10 11">
    <name type="scientific">Desulfocurvibacter africanus PCS</name>
    <dbReference type="NCBI Taxonomy" id="1262666"/>
    <lineage>
        <taxon>Bacteria</taxon>
        <taxon>Pseudomonadati</taxon>
        <taxon>Thermodesulfobacteriota</taxon>
        <taxon>Desulfovibrionia</taxon>
        <taxon>Desulfovibrionales</taxon>
        <taxon>Desulfovibrionaceae</taxon>
        <taxon>Desulfocurvibacter</taxon>
    </lineage>
</organism>
<dbReference type="FunFam" id="1.20.81.30:FF:000001">
    <property type="entry name" value="Type II secretion system protein F"/>
    <property type="match status" value="2"/>
</dbReference>
<sequence>MQDYSYTAIDQNGARVTGRISAVNAAEAMELVAARGLIPAGVKAGGMGQNPLAGLLGGFLSGIKAGELILFTKQLKTMFAAGVPVLTLFEVLEEQATNPRLKRVVAGLHQDVRAGRTLHEAFSSHPRIFSPLYCSMVRAGEVSGRLGDVLDRLIRLLQHEHRIKSDIRSALRYPMFVLATLTASFFFLLTTVVPKFMGFFDKLGLELPLPTRICITLYQLISNYWPMLLALLVLAVVGLQAALRTRRGSYIKDALLLTLPLIGPVLQKAAMSRFASTFAILQASGVSVLESLGILAGTIGNSAVSQEFEQLKEQLQQGRGIAAPLRQARFFTPMVVNMVAIGEESGNLEEMLRDVSAHYDEEVGYAVAAMSQAIGPLLMICMAGVVGFFAMAIFMPMWDLTKMVR</sequence>
<reference evidence="10 11" key="1">
    <citation type="journal article" date="2013" name="Genome Announc.">
        <title>Draft Genome Sequence for Desulfovibrio africanus Strain PCS.</title>
        <authorList>
            <person name="Brown S.D."/>
            <person name="Utturkar S.M."/>
            <person name="Arkin A.P."/>
            <person name="Deutschbauer A.M."/>
            <person name="Elias D.A."/>
            <person name="Hazen T.C."/>
            <person name="Chakraborty R."/>
        </authorList>
    </citation>
    <scope>NUCLEOTIDE SEQUENCE [LARGE SCALE GENOMIC DNA]</scope>
    <source>
        <strain evidence="10 11">PCS</strain>
    </source>
</reference>
<evidence type="ECO:0000256" key="6">
    <source>
        <dbReference type="ARBA" id="ARBA00022989"/>
    </source>
</evidence>
<evidence type="ECO:0000256" key="5">
    <source>
        <dbReference type="ARBA" id="ARBA00022692"/>
    </source>
</evidence>
<dbReference type="OrthoDB" id="9805682at2"/>
<dbReference type="PATRIC" id="fig|1262666.3.peg.1137"/>
<evidence type="ECO:0000259" key="9">
    <source>
        <dbReference type="Pfam" id="PF00482"/>
    </source>
</evidence>
<gene>
    <name evidence="10" type="ORF">PCS_01118</name>
</gene>
<evidence type="ECO:0000256" key="8">
    <source>
        <dbReference type="SAM" id="Phobius"/>
    </source>
</evidence>
<dbReference type="EMBL" id="AOSV01000010">
    <property type="protein sequence ID" value="EMG38071.1"/>
    <property type="molecule type" value="Genomic_DNA"/>
</dbReference>
<name>M5Q221_DESAF</name>
<comment type="caution">
    <text evidence="10">The sequence shown here is derived from an EMBL/GenBank/DDBJ whole genome shotgun (WGS) entry which is preliminary data.</text>
</comment>
<evidence type="ECO:0000256" key="7">
    <source>
        <dbReference type="ARBA" id="ARBA00023136"/>
    </source>
</evidence>
<evidence type="ECO:0000256" key="2">
    <source>
        <dbReference type="ARBA" id="ARBA00005745"/>
    </source>
</evidence>
<dbReference type="GO" id="GO:0005886">
    <property type="term" value="C:plasma membrane"/>
    <property type="evidence" value="ECO:0007669"/>
    <property type="project" value="UniProtKB-SubCell"/>
</dbReference>
<accession>M5Q221</accession>
<feature type="transmembrane region" description="Helical" evidence="8">
    <location>
        <begin position="377"/>
        <end position="398"/>
    </location>
</feature>
<dbReference type="Pfam" id="PF00482">
    <property type="entry name" value="T2SSF"/>
    <property type="match status" value="2"/>
</dbReference>
<keyword evidence="7 8" id="KW-0472">Membrane</keyword>
<proteinExistence type="inferred from homology"/>
<dbReference type="RefSeq" id="WP_005984890.1">
    <property type="nucleotide sequence ID" value="NZ_AOSV01000010.1"/>
</dbReference>
<dbReference type="InterPro" id="IPR042094">
    <property type="entry name" value="T2SS_GspF_sf"/>
</dbReference>
<dbReference type="PRINTS" id="PR00812">
    <property type="entry name" value="BCTERIALGSPF"/>
</dbReference>
<evidence type="ECO:0000256" key="1">
    <source>
        <dbReference type="ARBA" id="ARBA00004429"/>
    </source>
</evidence>
<keyword evidence="4" id="KW-0997">Cell inner membrane</keyword>
<feature type="domain" description="Type II secretion system protein GspF" evidence="9">
    <location>
        <begin position="274"/>
        <end position="396"/>
    </location>
</feature>